<keyword evidence="4" id="KW-0067">ATP-binding</keyword>
<dbReference type="AlphaFoldDB" id="A0A0D1LQF6"/>
<dbReference type="SUPFAM" id="SSF52540">
    <property type="entry name" value="P-loop containing nucleoside triphosphate hydrolases"/>
    <property type="match status" value="1"/>
</dbReference>
<keyword evidence="7" id="KW-1185">Reference proteome</keyword>
<dbReference type="SMART" id="SM00382">
    <property type="entry name" value="AAA"/>
    <property type="match status" value="1"/>
</dbReference>
<organism evidence="6 7">
    <name type="scientific">Weissella cibaria</name>
    <dbReference type="NCBI Taxonomy" id="137591"/>
    <lineage>
        <taxon>Bacteria</taxon>
        <taxon>Bacillati</taxon>
        <taxon>Bacillota</taxon>
        <taxon>Bacilli</taxon>
        <taxon>Lactobacillales</taxon>
        <taxon>Lactobacillaceae</taxon>
        <taxon>Weissella</taxon>
    </lineage>
</organism>
<dbReference type="STRING" id="137591.AO080_09630"/>
<comment type="caution">
    <text evidence="6">The sequence shown here is derived from an EMBL/GenBank/DDBJ whole genome shotgun (WGS) entry which is preliminary data.</text>
</comment>
<dbReference type="EMBL" id="JWHU01000016">
    <property type="protein sequence ID" value="KIU20767.1"/>
    <property type="molecule type" value="Genomic_DNA"/>
</dbReference>
<dbReference type="CDD" id="cd03235">
    <property type="entry name" value="ABC_Metallic_Cations"/>
    <property type="match status" value="1"/>
</dbReference>
<dbReference type="Pfam" id="PF00005">
    <property type="entry name" value="ABC_tran"/>
    <property type="match status" value="1"/>
</dbReference>
<dbReference type="Proteomes" id="UP000032287">
    <property type="component" value="Unassembled WGS sequence"/>
</dbReference>
<reference evidence="6 7" key="1">
    <citation type="journal article" date="2015" name="Microbiology (Mosc.)">
        <title>Genomics of the Weissella cibaria species with an examination of its metabolic traits.</title>
        <authorList>
            <person name="Lynch K.M."/>
            <person name="Lucid A."/>
            <person name="Arendt E.K."/>
            <person name="Sleator R.D."/>
            <person name="Lucey B."/>
            <person name="Coffey A."/>
        </authorList>
    </citation>
    <scope>NUCLEOTIDE SEQUENCE [LARGE SCALE GENOMIC DNA]</scope>
    <source>
        <strain evidence="6 7">MG1</strain>
    </source>
</reference>
<evidence type="ECO:0000256" key="4">
    <source>
        <dbReference type="ARBA" id="ARBA00022840"/>
    </source>
</evidence>
<evidence type="ECO:0000256" key="1">
    <source>
        <dbReference type="ARBA" id="ARBA00005417"/>
    </source>
</evidence>
<protein>
    <submittedName>
        <fullName evidence="6">AdcC_1 protein</fullName>
        <ecNumber evidence="6">3.6.3.-</ecNumber>
    </submittedName>
</protein>
<dbReference type="FunFam" id="3.40.50.300:FF:000134">
    <property type="entry name" value="Iron-enterobactin ABC transporter ATP-binding protein"/>
    <property type="match status" value="1"/>
</dbReference>
<keyword evidence="2" id="KW-0813">Transport</keyword>
<accession>A0A0D1LQF6</accession>
<evidence type="ECO:0000256" key="3">
    <source>
        <dbReference type="ARBA" id="ARBA00022741"/>
    </source>
</evidence>
<keyword evidence="3" id="KW-0547">Nucleotide-binding</keyword>
<comment type="similarity">
    <text evidence="1">Belongs to the ABC transporter superfamily.</text>
</comment>
<evidence type="ECO:0000256" key="2">
    <source>
        <dbReference type="ARBA" id="ARBA00022448"/>
    </source>
</evidence>
<dbReference type="PATRIC" id="fig|137591.25.peg.1041"/>
<proteinExistence type="inferred from homology"/>
<keyword evidence="6" id="KW-0378">Hydrolase</keyword>
<sequence length="249" mass="27373">MLTISNLTVGYEYGPIFTDLSISFNDNELIGIIGPNGAGKSTLIKSILGIIQPSAGDITLNDTPVTNRLRRDKFAYVPQRSDLDLDFPVNVFDLVMMGVLSQISRWHSVGKTEEALVQEALERMDIAHLANRSLNELSGGQRQRALVARALVQDADIYLLDEPFVGIDVASEAQIMDALRELRDAGKTIIIVHHDLSKVANYFDSVVLLNHGILNQGTPDQVMDATSLSQAYGDHLIIMDRHNHIVQGG</sequence>
<dbReference type="InterPro" id="IPR017871">
    <property type="entry name" value="ABC_transporter-like_CS"/>
</dbReference>
<dbReference type="PROSITE" id="PS50893">
    <property type="entry name" value="ABC_TRANSPORTER_2"/>
    <property type="match status" value="1"/>
</dbReference>
<name>A0A0D1LQF6_9LACO</name>
<dbReference type="InterPro" id="IPR027417">
    <property type="entry name" value="P-loop_NTPase"/>
</dbReference>
<dbReference type="GO" id="GO:0005524">
    <property type="term" value="F:ATP binding"/>
    <property type="evidence" value="ECO:0007669"/>
    <property type="project" value="UniProtKB-KW"/>
</dbReference>
<dbReference type="EC" id="3.6.3.-" evidence="6"/>
<gene>
    <name evidence="6" type="primary">adcC_1</name>
    <name evidence="6" type="ORF">QX99_01074</name>
</gene>
<evidence type="ECO:0000313" key="7">
    <source>
        <dbReference type="Proteomes" id="UP000032287"/>
    </source>
</evidence>
<dbReference type="Gene3D" id="3.40.50.300">
    <property type="entry name" value="P-loop containing nucleotide triphosphate hydrolases"/>
    <property type="match status" value="1"/>
</dbReference>
<dbReference type="GO" id="GO:0016887">
    <property type="term" value="F:ATP hydrolysis activity"/>
    <property type="evidence" value="ECO:0007669"/>
    <property type="project" value="InterPro"/>
</dbReference>
<dbReference type="eggNOG" id="COG1121">
    <property type="taxonomic scope" value="Bacteria"/>
</dbReference>
<dbReference type="RefSeq" id="WP_043708289.1">
    <property type="nucleotide sequence ID" value="NZ_JALOCT010000008.1"/>
</dbReference>
<feature type="domain" description="ABC transporter" evidence="5">
    <location>
        <begin position="2"/>
        <end position="235"/>
    </location>
</feature>
<evidence type="ECO:0000259" key="5">
    <source>
        <dbReference type="PROSITE" id="PS50893"/>
    </source>
</evidence>
<dbReference type="PROSITE" id="PS00211">
    <property type="entry name" value="ABC_TRANSPORTER_1"/>
    <property type="match status" value="1"/>
</dbReference>
<dbReference type="PANTHER" id="PTHR42734">
    <property type="entry name" value="METAL TRANSPORT SYSTEM ATP-BINDING PROTEIN TM_0124-RELATED"/>
    <property type="match status" value="1"/>
</dbReference>
<evidence type="ECO:0000313" key="6">
    <source>
        <dbReference type="EMBL" id="KIU20767.1"/>
    </source>
</evidence>
<dbReference type="InterPro" id="IPR050153">
    <property type="entry name" value="Metal_Ion_Import_ABC"/>
</dbReference>
<dbReference type="InterPro" id="IPR003439">
    <property type="entry name" value="ABC_transporter-like_ATP-bd"/>
</dbReference>
<dbReference type="PANTHER" id="PTHR42734:SF5">
    <property type="entry name" value="IRON TRANSPORT SYSTEM ATP-BINDING PROTEIN HI_0361-RELATED"/>
    <property type="match status" value="1"/>
</dbReference>
<dbReference type="InterPro" id="IPR003593">
    <property type="entry name" value="AAA+_ATPase"/>
</dbReference>